<gene>
    <name evidence="1" type="ORF">BW733_17610</name>
</gene>
<organism evidence="1 2">
    <name type="scientific">Tessaracoccus flavescens</name>
    <dbReference type="NCBI Taxonomy" id="399497"/>
    <lineage>
        <taxon>Bacteria</taxon>
        <taxon>Bacillati</taxon>
        <taxon>Actinomycetota</taxon>
        <taxon>Actinomycetes</taxon>
        <taxon>Propionibacteriales</taxon>
        <taxon>Propionibacteriaceae</taxon>
        <taxon>Tessaracoccus</taxon>
    </lineage>
</organism>
<dbReference type="OrthoDB" id="3266819at2"/>
<evidence type="ECO:0008006" key="3">
    <source>
        <dbReference type="Google" id="ProtNLM"/>
    </source>
</evidence>
<dbReference type="EMBL" id="CP019607">
    <property type="protein sequence ID" value="AQP52370.1"/>
    <property type="molecule type" value="Genomic_DNA"/>
</dbReference>
<evidence type="ECO:0000313" key="1">
    <source>
        <dbReference type="EMBL" id="AQP52370.1"/>
    </source>
</evidence>
<proteinExistence type="predicted"/>
<accession>A0A1Q2D1M6</accession>
<dbReference type="Pfam" id="PF10698">
    <property type="entry name" value="DUF2505"/>
    <property type="match status" value="1"/>
</dbReference>
<dbReference type="Proteomes" id="UP000188235">
    <property type="component" value="Chromosome"/>
</dbReference>
<name>A0A1Q2D1M6_9ACTN</name>
<dbReference type="InterPro" id="IPR019639">
    <property type="entry name" value="DUF2505"/>
</dbReference>
<evidence type="ECO:0000313" key="2">
    <source>
        <dbReference type="Proteomes" id="UP000188235"/>
    </source>
</evidence>
<keyword evidence="2" id="KW-1185">Reference proteome</keyword>
<protein>
    <recommendedName>
        <fullName evidence="3">DUF2505 domain-containing protein</fullName>
    </recommendedName>
</protein>
<dbReference type="KEGG" id="tfa:BW733_17610"/>
<dbReference type="STRING" id="399497.BW733_17610"/>
<sequence length="156" mass="17035">MKLDYVHTYDADPERVVALLRNEDFLTDVAQHAGALEHSVAVNPDNTILNMALPVPANLAKFVGSSIKINQTFHFEAPRPDGVINGTVTVDVVGMPVDVNAQAEMLPKDGTTEGRYTGDLLVKIPLVGKKVEAQVEPFIRDAFAGLERRAADWLSR</sequence>
<dbReference type="AlphaFoldDB" id="A0A1Q2D1M6"/>
<reference evidence="1 2" key="1">
    <citation type="journal article" date="2008" name="Int. J. Syst. Evol. Microbiol.">
        <title>Tessaracoccus flavescens sp. nov., isolated from marine sediment.</title>
        <authorList>
            <person name="Lee D.W."/>
            <person name="Lee S.D."/>
        </authorList>
    </citation>
    <scope>NUCLEOTIDE SEQUENCE [LARGE SCALE GENOMIC DNA]</scope>
    <source>
        <strain evidence="1 2">SST-39T</strain>
    </source>
</reference>
<dbReference type="RefSeq" id="WP_077352559.1">
    <property type="nucleotide sequence ID" value="NZ_CP019607.1"/>
</dbReference>